<dbReference type="EMBL" id="CP003653">
    <property type="protein sequence ID" value="AFZ35832.1"/>
    <property type="molecule type" value="Genomic_DNA"/>
</dbReference>
<evidence type="ECO:0000259" key="1">
    <source>
        <dbReference type="Pfam" id="PF01521"/>
    </source>
</evidence>
<dbReference type="KEGG" id="scs:Sta7437_2288"/>
<dbReference type="PANTHER" id="PTHR47265:SF1">
    <property type="entry name" value="IRON-SULFUR ASSEMBLY PROTEIN ISCA, CHLOROPLASTIC"/>
    <property type="match status" value="1"/>
</dbReference>
<dbReference type="PATRIC" id="fig|111780.3.peg.2387"/>
<name>K9XVY5_STAC7</name>
<dbReference type="PROSITE" id="PS01152">
    <property type="entry name" value="HESB"/>
    <property type="match status" value="1"/>
</dbReference>
<dbReference type="STRING" id="111780.Sta7437_2288"/>
<keyword evidence="3" id="KW-1185">Reference proteome</keyword>
<protein>
    <submittedName>
        <fullName evidence="2">Iron-sulfur cluster assembly accessory protein</fullName>
    </submittedName>
</protein>
<dbReference type="OrthoDB" id="9801228at2"/>
<dbReference type="Pfam" id="PF01521">
    <property type="entry name" value="Fe-S_biosyn"/>
    <property type="match status" value="1"/>
</dbReference>
<dbReference type="Proteomes" id="UP000010473">
    <property type="component" value="Chromosome"/>
</dbReference>
<proteinExistence type="predicted"/>
<dbReference type="NCBIfam" id="TIGR00049">
    <property type="entry name" value="iron-sulfur cluster assembly accessory protein"/>
    <property type="match status" value="1"/>
</dbReference>
<dbReference type="InterPro" id="IPR016092">
    <property type="entry name" value="ATAP"/>
</dbReference>
<dbReference type="GO" id="GO:0016226">
    <property type="term" value="P:iron-sulfur cluster assembly"/>
    <property type="evidence" value="ECO:0007669"/>
    <property type="project" value="InterPro"/>
</dbReference>
<dbReference type="InterPro" id="IPR035903">
    <property type="entry name" value="HesB-like_dom_sf"/>
</dbReference>
<dbReference type="InterPro" id="IPR000361">
    <property type="entry name" value="ATAP_core_dom"/>
</dbReference>
<feature type="domain" description="Core" evidence="1">
    <location>
        <begin position="2"/>
        <end position="109"/>
    </location>
</feature>
<accession>K9XVY5</accession>
<reference evidence="3" key="1">
    <citation type="journal article" date="2013" name="Proc. Natl. Acad. Sci. U.S.A.">
        <title>Improving the coverage of the cyanobacterial phylum using diversity-driven genome sequencing.</title>
        <authorList>
            <person name="Shih P.M."/>
            <person name="Wu D."/>
            <person name="Latifi A."/>
            <person name="Axen S.D."/>
            <person name="Fewer D.P."/>
            <person name="Talla E."/>
            <person name="Calteau A."/>
            <person name="Cai F."/>
            <person name="Tandeau de Marsac N."/>
            <person name="Rippka R."/>
            <person name="Herdman M."/>
            <person name="Sivonen K."/>
            <person name="Coursin T."/>
            <person name="Laurent T."/>
            <person name="Goodwin L."/>
            <person name="Nolan M."/>
            <person name="Davenport K.W."/>
            <person name="Han C.S."/>
            <person name="Rubin E.M."/>
            <person name="Eisen J.A."/>
            <person name="Woyke T."/>
            <person name="Gugger M."/>
            <person name="Kerfeld C.A."/>
        </authorList>
    </citation>
    <scope>NUCLEOTIDE SEQUENCE [LARGE SCALE GENOMIC DNA]</scope>
    <source>
        <strain evidence="3">ATCC 29371 / PCC 7437</strain>
    </source>
</reference>
<dbReference type="AlphaFoldDB" id="K9XVY5"/>
<sequence length="121" mass="13554">MISISQTAAKEIKRIQLSRQQPDSQLRLTIKSGGCSGLFYVLNLEPNNQHNLEQTSQTDHLYESNGIKIIVNQETFCYVEGLQLDYSEDLMGGGFRFQNPNAISSCGCGLSFTCKRDETIK</sequence>
<dbReference type="InterPro" id="IPR017870">
    <property type="entry name" value="FeS_cluster_insertion_CS"/>
</dbReference>
<dbReference type="InterPro" id="IPR031108">
    <property type="entry name" value="IscA_plant_cyanobact"/>
</dbReference>
<dbReference type="RefSeq" id="WP_015193500.1">
    <property type="nucleotide sequence ID" value="NC_019748.1"/>
</dbReference>
<dbReference type="GO" id="GO:0051537">
    <property type="term" value="F:2 iron, 2 sulfur cluster binding"/>
    <property type="evidence" value="ECO:0007669"/>
    <property type="project" value="UniProtKB-ARBA"/>
</dbReference>
<dbReference type="eggNOG" id="COG0316">
    <property type="taxonomic scope" value="Bacteria"/>
</dbReference>
<dbReference type="Gene3D" id="2.60.300.12">
    <property type="entry name" value="HesB-like domain"/>
    <property type="match status" value="1"/>
</dbReference>
<dbReference type="SUPFAM" id="SSF89360">
    <property type="entry name" value="HesB-like domain"/>
    <property type="match status" value="1"/>
</dbReference>
<organism evidence="2 3">
    <name type="scientific">Stanieria cyanosphaera (strain ATCC 29371 / PCC 7437)</name>
    <dbReference type="NCBI Taxonomy" id="111780"/>
    <lineage>
        <taxon>Bacteria</taxon>
        <taxon>Bacillati</taxon>
        <taxon>Cyanobacteriota</taxon>
        <taxon>Cyanophyceae</taxon>
        <taxon>Pleurocapsales</taxon>
        <taxon>Dermocarpellaceae</taxon>
        <taxon>Stanieria</taxon>
    </lineage>
</organism>
<dbReference type="HOGENOM" id="CLU_069054_5_1_3"/>
<evidence type="ECO:0000313" key="2">
    <source>
        <dbReference type="EMBL" id="AFZ35832.1"/>
    </source>
</evidence>
<dbReference type="PANTHER" id="PTHR47265">
    <property type="entry name" value="IRON-SULFUR ASSEMBLY PROTEIN ISCA, CHLOROPLASTIC"/>
    <property type="match status" value="1"/>
</dbReference>
<gene>
    <name evidence="2" type="ordered locus">Sta7437_2288</name>
</gene>
<evidence type="ECO:0000313" key="3">
    <source>
        <dbReference type="Proteomes" id="UP000010473"/>
    </source>
</evidence>